<reference evidence="2 3" key="1">
    <citation type="submission" date="2019-05" db="EMBL/GenBank/DDBJ databases">
        <title>Genome sequences of Thalassotalea litorea 1K03283.</title>
        <authorList>
            <person name="Zhang D."/>
        </authorList>
    </citation>
    <scope>NUCLEOTIDE SEQUENCE [LARGE SCALE GENOMIC DNA]</scope>
    <source>
        <strain evidence="2 3">MCCC 1K03283</strain>
    </source>
</reference>
<accession>A0A5R9IPP0</accession>
<organism evidence="2 3">
    <name type="scientific">Thalassotalea litorea</name>
    <dbReference type="NCBI Taxonomy" id="2020715"/>
    <lineage>
        <taxon>Bacteria</taxon>
        <taxon>Pseudomonadati</taxon>
        <taxon>Pseudomonadota</taxon>
        <taxon>Gammaproteobacteria</taxon>
        <taxon>Alteromonadales</taxon>
        <taxon>Colwelliaceae</taxon>
        <taxon>Thalassotalea</taxon>
    </lineage>
</organism>
<name>A0A5R9IPP0_9GAMM</name>
<protein>
    <submittedName>
        <fullName evidence="2">DUF2986 domain-containing protein</fullName>
    </submittedName>
</protein>
<gene>
    <name evidence="2" type="ORF">FE810_09715</name>
</gene>
<dbReference type="Pfam" id="PF11661">
    <property type="entry name" value="DUF2986"/>
    <property type="match status" value="1"/>
</dbReference>
<dbReference type="Proteomes" id="UP000307790">
    <property type="component" value="Unassembled WGS sequence"/>
</dbReference>
<comment type="caution">
    <text evidence="2">The sequence shown here is derived from an EMBL/GenBank/DDBJ whole genome shotgun (WGS) entry which is preliminary data.</text>
</comment>
<dbReference type="AlphaFoldDB" id="A0A5R9IPP0"/>
<feature type="compositionally biased region" description="Basic residues" evidence="1">
    <location>
        <begin position="14"/>
        <end position="23"/>
    </location>
</feature>
<dbReference type="InterPro" id="IPR021677">
    <property type="entry name" value="DUF2986"/>
</dbReference>
<proteinExistence type="predicted"/>
<dbReference type="EMBL" id="VCBC01000008">
    <property type="protein sequence ID" value="TLU65186.1"/>
    <property type="molecule type" value="Genomic_DNA"/>
</dbReference>
<keyword evidence="3" id="KW-1185">Reference proteome</keyword>
<evidence type="ECO:0000256" key="1">
    <source>
        <dbReference type="SAM" id="MobiDB-lite"/>
    </source>
</evidence>
<dbReference type="RefSeq" id="WP_138319856.1">
    <property type="nucleotide sequence ID" value="NZ_VCBC01000008.1"/>
</dbReference>
<feature type="region of interest" description="Disordered" evidence="1">
    <location>
        <begin position="14"/>
        <end position="64"/>
    </location>
</feature>
<evidence type="ECO:0000313" key="3">
    <source>
        <dbReference type="Proteomes" id="UP000307790"/>
    </source>
</evidence>
<feature type="compositionally biased region" description="Polar residues" evidence="1">
    <location>
        <begin position="43"/>
        <end position="64"/>
    </location>
</feature>
<evidence type="ECO:0000313" key="2">
    <source>
        <dbReference type="EMBL" id="TLU65186.1"/>
    </source>
</evidence>
<sequence length="64" mass="7139">MNRKKKIKSILMAKKKKANKKLQNKSQNKGYVAKAEREKLTDDSANASTDTIVDSSNEKPTASE</sequence>